<organism evidence="1 2">
    <name type="scientific">Pseudopedobacter saltans</name>
    <dbReference type="NCBI Taxonomy" id="151895"/>
    <lineage>
        <taxon>Bacteria</taxon>
        <taxon>Pseudomonadati</taxon>
        <taxon>Bacteroidota</taxon>
        <taxon>Sphingobacteriia</taxon>
        <taxon>Sphingobacteriales</taxon>
        <taxon>Sphingobacteriaceae</taxon>
        <taxon>Pseudopedobacter</taxon>
    </lineage>
</organism>
<proteinExistence type="predicted"/>
<dbReference type="EMBL" id="QFOI01000178">
    <property type="protein sequence ID" value="PZP47904.1"/>
    <property type="molecule type" value="Genomic_DNA"/>
</dbReference>
<protein>
    <submittedName>
        <fullName evidence="1">Uncharacterized protein</fullName>
    </submittedName>
</protein>
<evidence type="ECO:0000313" key="1">
    <source>
        <dbReference type="EMBL" id="PZP47904.1"/>
    </source>
</evidence>
<comment type="caution">
    <text evidence="1">The sequence shown here is derived from an EMBL/GenBank/DDBJ whole genome shotgun (WGS) entry which is preliminary data.</text>
</comment>
<gene>
    <name evidence="1" type="ORF">DI598_10580</name>
</gene>
<reference evidence="1 2" key="1">
    <citation type="submission" date="2017-11" db="EMBL/GenBank/DDBJ databases">
        <title>Infants hospitalized years apart are colonized by the same room-sourced microbial strains.</title>
        <authorList>
            <person name="Brooks B."/>
            <person name="Olm M.R."/>
            <person name="Firek B.A."/>
            <person name="Baker R."/>
            <person name="Thomas B.C."/>
            <person name="Morowitz M.J."/>
            <person name="Banfield J.F."/>
        </authorList>
    </citation>
    <scope>NUCLEOTIDE SEQUENCE [LARGE SCALE GENOMIC DNA]</scope>
    <source>
        <strain evidence="1">S2_009_000_R2_76</strain>
    </source>
</reference>
<dbReference type="AlphaFoldDB" id="A0A2W5F130"/>
<dbReference type="Proteomes" id="UP000249645">
    <property type="component" value="Unassembled WGS sequence"/>
</dbReference>
<accession>A0A2W5F130</accession>
<evidence type="ECO:0000313" key="2">
    <source>
        <dbReference type="Proteomes" id="UP000249645"/>
    </source>
</evidence>
<sequence>MAEVVADEKKNEEGICQINLWTIRRDLHPNVESRPGLSLHLAMASKEEPKQNIFHSLIPNSLTFPQNVR</sequence>
<name>A0A2W5F130_9SPHI</name>